<accession>A0A844FDN0</accession>
<dbReference type="PANTHER" id="PTHR30363">
    <property type="entry name" value="HTH-TYPE TRANSCRIPTIONAL REGULATOR SRLR-RELATED"/>
    <property type="match status" value="1"/>
</dbReference>
<keyword evidence="1" id="KW-0805">Transcription regulation</keyword>
<dbReference type="SUPFAM" id="SSF100950">
    <property type="entry name" value="NagB/RpiA/CoA transferase-like"/>
    <property type="match status" value="1"/>
</dbReference>
<dbReference type="Pfam" id="PF08220">
    <property type="entry name" value="HTH_DeoR"/>
    <property type="match status" value="1"/>
</dbReference>
<evidence type="ECO:0000313" key="5">
    <source>
        <dbReference type="EMBL" id="MSS41809.1"/>
    </source>
</evidence>
<dbReference type="PANTHER" id="PTHR30363:SF44">
    <property type="entry name" value="AGA OPERON TRANSCRIPTIONAL REPRESSOR-RELATED"/>
    <property type="match status" value="1"/>
</dbReference>
<dbReference type="RefSeq" id="WP_154323133.1">
    <property type="nucleotide sequence ID" value="NZ_CP045695.1"/>
</dbReference>
<proteinExistence type="predicted"/>
<evidence type="ECO:0000256" key="1">
    <source>
        <dbReference type="ARBA" id="ARBA00023015"/>
    </source>
</evidence>
<evidence type="ECO:0000259" key="4">
    <source>
        <dbReference type="PROSITE" id="PS51000"/>
    </source>
</evidence>
<dbReference type="InterPro" id="IPR037171">
    <property type="entry name" value="NagB/RpiA_transferase-like"/>
</dbReference>
<dbReference type="SMART" id="SM01134">
    <property type="entry name" value="DeoRC"/>
    <property type="match status" value="1"/>
</dbReference>
<feature type="domain" description="HTH deoR-type" evidence="4">
    <location>
        <begin position="4"/>
        <end position="59"/>
    </location>
</feature>
<dbReference type="Gene3D" id="1.10.10.10">
    <property type="entry name" value="Winged helix-like DNA-binding domain superfamily/Winged helix DNA-binding domain"/>
    <property type="match status" value="1"/>
</dbReference>
<dbReference type="InterPro" id="IPR018356">
    <property type="entry name" value="Tscrpt_reg_HTH_DeoR_CS"/>
</dbReference>
<dbReference type="PROSITE" id="PS51000">
    <property type="entry name" value="HTH_DEOR_2"/>
    <property type="match status" value="1"/>
</dbReference>
<dbReference type="SMART" id="SM00420">
    <property type="entry name" value="HTH_DEOR"/>
    <property type="match status" value="1"/>
</dbReference>
<name>A0A844FDN0_CLOSV</name>
<dbReference type="InterPro" id="IPR014036">
    <property type="entry name" value="DeoR-like_C"/>
</dbReference>
<dbReference type="SUPFAM" id="SSF46785">
    <property type="entry name" value="Winged helix' DNA-binding domain"/>
    <property type="match status" value="1"/>
</dbReference>
<evidence type="ECO:0000256" key="2">
    <source>
        <dbReference type="ARBA" id="ARBA00023125"/>
    </source>
</evidence>
<evidence type="ECO:0000313" key="6">
    <source>
        <dbReference type="Proteomes" id="UP000462363"/>
    </source>
</evidence>
<protein>
    <submittedName>
        <fullName evidence="5">DeoR/GlpR transcriptional regulator</fullName>
    </submittedName>
</protein>
<dbReference type="Proteomes" id="UP000462363">
    <property type="component" value="Unassembled WGS sequence"/>
</dbReference>
<dbReference type="InterPro" id="IPR036390">
    <property type="entry name" value="WH_DNA-bd_sf"/>
</dbReference>
<dbReference type="GO" id="GO:0003700">
    <property type="term" value="F:DNA-binding transcription factor activity"/>
    <property type="evidence" value="ECO:0007669"/>
    <property type="project" value="InterPro"/>
</dbReference>
<sequence length="263" mass="29754">MIYAEERYNNIMRLLTDKGRISSAELSSALNISRETIRRDLNRLAQEGRLVKTRGGAILPDASLTSLDFPYTAREKANRTEKSDLCAYAARFIQERDTIFLDNSSTVTHLIRFIPKQYPLNFLVYSISLLLTLSNMHNPNWNVFSLGGMLSYTTMSSTRTLALSTLDNFMPTKAFLSCHSITRDFYATDSYMEDVELKRRALDISAETFLLADASKLNHPGVIKVASSVEFDHIITNEKAAPFFVNDLRENGCNIHLAPHITK</sequence>
<dbReference type="GO" id="GO:0003677">
    <property type="term" value="F:DNA binding"/>
    <property type="evidence" value="ECO:0007669"/>
    <property type="project" value="UniProtKB-KW"/>
</dbReference>
<gene>
    <name evidence="5" type="ORF">FYJ37_16105</name>
</gene>
<keyword evidence="2" id="KW-0238">DNA-binding</keyword>
<dbReference type="AlphaFoldDB" id="A0A844FDN0"/>
<reference evidence="5 6" key="1">
    <citation type="submission" date="2019-08" db="EMBL/GenBank/DDBJ databases">
        <title>In-depth cultivation of the pig gut microbiome towards novel bacterial diversity and tailored functional studies.</title>
        <authorList>
            <person name="Wylensek D."/>
            <person name="Hitch T.C.A."/>
            <person name="Clavel T."/>
        </authorList>
    </citation>
    <scope>NUCLEOTIDE SEQUENCE [LARGE SCALE GENOMIC DNA]</scope>
    <source>
        <strain evidence="5 6">BL-389-WT-3D</strain>
    </source>
</reference>
<dbReference type="Pfam" id="PF00455">
    <property type="entry name" value="DeoRC"/>
    <property type="match status" value="1"/>
</dbReference>
<dbReference type="PRINTS" id="PR00037">
    <property type="entry name" value="HTHLACR"/>
</dbReference>
<comment type="caution">
    <text evidence="5">The sequence shown here is derived from an EMBL/GenBank/DDBJ whole genome shotgun (WGS) entry which is preliminary data.</text>
</comment>
<dbReference type="InterPro" id="IPR036388">
    <property type="entry name" value="WH-like_DNA-bd_sf"/>
</dbReference>
<organism evidence="5 6">
    <name type="scientific">Clostridium scindens (strain JCM 10418 / VPI 12708)</name>
    <dbReference type="NCBI Taxonomy" id="29347"/>
    <lineage>
        <taxon>Bacteria</taxon>
        <taxon>Bacillati</taxon>
        <taxon>Bacillota</taxon>
        <taxon>Clostridia</taxon>
        <taxon>Lachnospirales</taxon>
        <taxon>Lachnospiraceae</taxon>
    </lineage>
</organism>
<keyword evidence="3" id="KW-0804">Transcription</keyword>
<dbReference type="InterPro" id="IPR050313">
    <property type="entry name" value="Carb_Metab_HTH_regulators"/>
</dbReference>
<evidence type="ECO:0000256" key="3">
    <source>
        <dbReference type="ARBA" id="ARBA00023163"/>
    </source>
</evidence>
<dbReference type="PROSITE" id="PS00894">
    <property type="entry name" value="HTH_DEOR_1"/>
    <property type="match status" value="1"/>
</dbReference>
<dbReference type="InterPro" id="IPR001034">
    <property type="entry name" value="DeoR_HTH"/>
</dbReference>
<dbReference type="EMBL" id="VUMB01000052">
    <property type="protein sequence ID" value="MSS41809.1"/>
    <property type="molecule type" value="Genomic_DNA"/>
</dbReference>